<keyword evidence="2" id="KW-0472">Membrane</keyword>
<evidence type="ECO:0000256" key="1">
    <source>
        <dbReference type="SAM" id="MobiDB-lite"/>
    </source>
</evidence>
<gene>
    <name evidence="3" type="ORF">ABWT76_000886</name>
</gene>
<feature type="transmembrane region" description="Helical" evidence="2">
    <location>
        <begin position="173"/>
        <end position="193"/>
    </location>
</feature>
<evidence type="ECO:0000256" key="2">
    <source>
        <dbReference type="SAM" id="Phobius"/>
    </source>
</evidence>
<dbReference type="RefSeq" id="WP_054469942.1">
    <property type="nucleotide sequence ID" value="NZ_CP159837.1"/>
</dbReference>
<feature type="region of interest" description="Disordered" evidence="1">
    <location>
        <begin position="200"/>
        <end position="239"/>
    </location>
</feature>
<name>A0AAU8JGW5_9CYAN</name>
<reference evidence="3" key="1">
    <citation type="submission" date="2024-07" db="EMBL/GenBank/DDBJ databases">
        <authorList>
            <person name="Kim Y.J."/>
            <person name="Jeong J.Y."/>
        </authorList>
    </citation>
    <scope>NUCLEOTIDE SEQUENCE</scope>
    <source>
        <strain evidence="3">GIHE-MW2</strain>
    </source>
</reference>
<proteinExistence type="predicted"/>
<sequence length="470" mass="51383">MTIQRQYSLPNCRLILEGLSEQTTLGANVQPLMSILLNAQCYVTGLEQPVSGGLDFFQSLVTAVSHYAQEMLSGVRSPILLPNNGSGEQPHQGTWVNLEAIPGNLHRLTVLSGELGRQSAPIQVDLTTVQLFDLIEAVDQFFADKSTLPALTLSLTPVSKKYLRTQEPVAKKVVPLAVGVSGLAIAATAFFMAPIPEIKRPTEDPVTQSTRNEITDGKTAGSSGANQPPGTANSGSPLSASDLETLLAQTPEITDPTRLTILQQQLRNQLVETWTNPATFTEPLIYQVSVAKDGAIVGYKAENDAARDYVEQTPLSQILYKQTGGGTTPVEEIGLFKVVLEPNGVPEVSPYRGLTGRPSPPPEIQDPAMVETLFKQLRDNLIDEWKTTPTFQRDLIYKVLVTEDGAIADYEPQNQPARDYLYETPLRQLHQPSAALRKNSDGNLAYVPVVSYRVVFTPRQVLEVTPWNGW</sequence>
<dbReference type="PANTHER" id="PTHR35694:SF1">
    <property type="entry name" value="DENEDDYLASE"/>
    <property type="match status" value="1"/>
</dbReference>
<dbReference type="PANTHER" id="PTHR35694">
    <property type="entry name" value="DENEDDYLASE"/>
    <property type="match status" value="1"/>
</dbReference>
<feature type="compositionally biased region" description="Polar residues" evidence="1">
    <location>
        <begin position="220"/>
        <end position="239"/>
    </location>
</feature>
<dbReference type="AlphaFoldDB" id="A0AAU8JGW5"/>
<protein>
    <submittedName>
        <fullName evidence="3">DUF4335 domain-containing protein</fullName>
    </submittedName>
</protein>
<dbReference type="EMBL" id="CP159837">
    <property type="protein sequence ID" value="XCM38062.1"/>
    <property type="molecule type" value="Genomic_DNA"/>
</dbReference>
<accession>A0AAU8JGW5</accession>
<dbReference type="InterPro" id="IPR025569">
    <property type="entry name" value="DUF4335"/>
</dbReference>
<dbReference type="Pfam" id="PF14233">
    <property type="entry name" value="DUF4335"/>
    <property type="match status" value="1"/>
</dbReference>
<organism evidence="3">
    <name type="scientific">Planktothricoides raciborskii GIHE-MW2</name>
    <dbReference type="NCBI Taxonomy" id="2792601"/>
    <lineage>
        <taxon>Bacteria</taxon>
        <taxon>Bacillati</taxon>
        <taxon>Cyanobacteriota</taxon>
        <taxon>Cyanophyceae</taxon>
        <taxon>Oscillatoriophycideae</taxon>
        <taxon>Oscillatoriales</taxon>
        <taxon>Oscillatoriaceae</taxon>
        <taxon>Planktothricoides</taxon>
    </lineage>
</organism>
<keyword evidence="2" id="KW-0812">Transmembrane</keyword>
<evidence type="ECO:0000313" key="3">
    <source>
        <dbReference type="EMBL" id="XCM38062.1"/>
    </source>
</evidence>
<keyword evidence="2" id="KW-1133">Transmembrane helix</keyword>